<comment type="caution">
    <text evidence="1">The sequence shown here is derived from an EMBL/GenBank/DDBJ whole genome shotgun (WGS) entry which is preliminary data.</text>
</comment>
<reference evidence="1" key="1">
    <citation type="journal article" date="2022" name="Front. Genet.">
        <title>Chromosome-Scale Assembly of the Dendrobium nobile Genome Provides Insights Into the Molecular Mechanism of the Biosynthesis of the Medicinal Active Ingredient of Dendrobium.</title>
        <authorList>
            <person name="Xu Q."/>
            <person name="Niu S.-C."/>
            <person name="Li K.-L."/>
            <person name="Zheng P.-J."/>
            <person name="Zhang X.-J."/>
            <person name="Jia Y."/>
            <person name="Liu Y."/>
            <person name="Niu Y.-X."/>
            <person name="Yu L.-H."/>
            <person name="Chen D.-F."/>
            <person name="Zhang G.-Q."/>
        </authorList>
    </citation>
    <scope>NUCLEOTIDE SEQUENCE</scope>
    <source>
        <tissue evidence="1">Leaf</tissue>
    </source>
</reference>
<dbReference type="AlphaFoldDB" id="A0A8T3BIU3"/>
<evidence type="ECO:0000313" key="2">
    <source>
        <dbReference type="Proteomes" id="UP000829196"/>
    </source>
</evidence>
<name>A0A8T3BIU3_DENNO</name>
<dbReference type="Proteomes" id="UP000829196">
    <property type="component" value="Unassembled WGS sequence"/>
</dbReference>
<dbReference type="EMBL" id="JAGYWB010000008">
    <property type="protein sequence ID" value="KAI0514037.1"/>
    <property type="molecule type" value="Genomic_DNA"/>
</dbReference>
<accession>A0A8T3BIU3</accession>
<protein>
    <submittedName>
        <fullName evidence="1">Uncharacterized protein</fullName>
    </submittedName>
</protein>
<gene>
    <name evidence="1" type="ORF">KFK09_010071</name>
</gene>
<keyword evidence="2" id="KW-1185">Reference proteome</keyword>
<sequence>MNGWRHGWVRRATRSKLWVLIAVGKGIDHIWIEIGVGLEQYQCRTAVRFEKFSYSLHVLLKYKEPSWERWGTYSSIIKRIIVTTL</sequence>
<evidence type="ECO:0000313" key="1">
    <source>
        <dbReference type="EMBL" id="KAI0514037.1"/>
    </source>
</evidence>
<organism evidence="1 2">
    <name type="scientific">Dendrobium nobile</name>
    <name type="common">Orchid</name>
    <dbReference type="NCBI Taxonomy" id="94219"/>
    <lineage>
        <taxon>Eukaryota</taxon>
        <taxon>Viridiplantae</taxon>
        <taxon>Streptophyta</taxon>
        <taxon>Embryophyta</taxon>
        <taxon>Tracheophyta</taxon>
        <taxon>Spermatophyta</taxon>
        <taxon>Magnoliopsida</taxon>
        <taxon>Liliopsida</taxon>
        <taxon>Asparagales</taxon>
        <taxon>Orchidaceae</taxon>
        <taxon>Epidendroideae</taxon>
        <taxon>Malaxideae</taxon>
        <taxon>Dendrobiinae</taxon>
        <taxon>Dendrobium</taxon>
    </lineage>
</organism>
<proteinExistence type="predicted"/>